<keyword evidence="5" id="KW-1185">Reference proteome</keyword>
<dbReference type="PANTHER" id="PTHR45138:SF9">
    <property type="entry name" value="DIGUANYLATE CYCLASE DGCM-RELATED"/>
    <property type="match status" value="1"/>
</dbReference>
<evidence type="ECO:0000256" key="1">
    <source>
        <dbReference type="SAM" id="MobiDB-lite"/>
    </source>
</evidence>
<dbReference type="InterPro" id="IPR043128">
    <property type="entry name" value="Rev_trsase/Diguanyl_cyclase"/>
</dbReference>
<protein>
    <submittedName>
        <fullName evidence="4">Diguanylate cyclase (GGDEF)-like protein</fullName>
    </submittedName>
</protein>
<sequence>MEQLAVVIYTLTALIAVVPARAVWRRRDSSPLAKPLVLVLAGVAEWSAAAALSGAAGDPAWEEALLYGVYPGVGAVVAGGFWYALLLSGRRRSLSRRAAVLLAVEPVLLTLAAVTNPWHHQLQRTRELPTGELAAALGPVFWIHTAYSYVLVAAGVWMMLQAMLSSVAGHRRRYAIALAAMCVPTVGNVIAVTTTVWTTLRVDPTTVSLLIMAAMWWWVDRYDPDAHLVPVAHRQVLDALGDAVVVLGASGRIVEANPAATRLLTALSGEGGRPLVGSAWEEAAGAEPALASALRAGARAVVVPLSTGAVLDVRVQELHPDGSTDAGWVVIARDVTELERLRTRLAEQAQRDGLTGLHNRRYLDEALEREVAGAARTGGALSVAMLDVDHFKQVNDRFGHAVGDEVLVHVARLLRESVRPEDVVTRYGGEEFVVVLPGLDGRAAARRLEAVRAACAAGPVETAEGPLAVRFSAGVAEVAPGGTAEEALRLADQALYEAKARGRDRVVRGRPARAGERGTPGRLTAEPGA</sequence>
<accession>A0A2S6IEI5</accession>
<dbReference type="EMBL" id="PTJD01000013">
    <property type="protein sequence ID" value="PPK92635.1"/>
    <property type="molecule type" value="Genomic_DNA"/>
</dbReference>
<organism evidence="4 5">
    <name type="scientific">Kineococcus xinjiangensis</name>
    <dbReference type="NCBI Taxonomy" id="512762"/>
    <lineage>
        <taxon>Bacteria</taxon>
        <taxon>Bacillati</taxon>
        <taxon>Actinomycetota</taxon>
        <taxon>Actinomycetes</taxon>
        <taxon>Kineosporiales</taxon>
        <taxon>Kineosporiaceae</taxon>
        <taxon>Kineococcus</taxon>
    </lineage>
</organism>
<dbReference type="Pfam" id="PF08448">
    <property type="entry name" value="PAS_4"/>
    <property type="match status" value="1"/>
</dbReference>
<feature type="region of interest" description="Disordered" evidence="1">
    <location>
        <begin position="502"/>
        <end position="529"/>
    </location>
</feature>
<gene>
    <name evidence="4" type="ORF">CLV92_11364</name>
</gene>
<dbReference type="NCBIfam" id="TIGR00254">
    <property type="entry name" value="GGDEF"/>
    <property type="match status" value="1"/>
</dbReference>
<name>A0A2S6IEI5_9ACTN</name>
<dbReference type="Pfam" id="PF16927">
    <property type="entry name" value="HisKA_7TM"/>
    <property type="match status" value="1"/>
</dbReference>
<dbReference type="RefSeq" id="WP_104434475.1">
    <property type="nucleotide sequence ID" value="NZ_PTJD01000013.1"/>
</dbReference>
<dbReference type="GO" id="GO:0052621">
    <property type="term" value="F:diguanylate cyclase activity"/>
    <property type="evidence" value="ECO:0007669"/>
    <property type="project" value="TreeGrafter"/>
</dbReference>
<dbReference type="InterPro" id="IPR013656">
    <property type="entry name" value="PAS_4"/>
</dbReference>
<feature type="domain" description="GGDEF" evidence="3">
    <location>
        <begin position="379"/>
        <end position="511"/>
    </location>
</feature>
<reference evidence="4 5" key="1">
    <citation type="submission" date="2018-02" db="EMBL/GenBank/DDBJ databases">
        <title>Genomic Encyclopedia of Archaeal and Bacterial Type Strains, Phase II (KMG-II): from individual species to whole genera.</title>
        <authorList>
            <person name="Goeker M."/>
        </authorList>
    </citation>
    <scope>NUCLEOTIDE SEQUENCE [LARGE SCALE GENOMIC DNA]</scope>
    <source>
        <strain evidence="4 5">DSM 22857</strain>
    </source>
</reference>
<dbReference type="InterPro" id="IPR029787">
    <property type="entry name" value="Nucleotide_cyclase"/>
</dbReference>
<dbReference type="GO" id="GO:0043709">
    <property type="term" value="P:cell adhesion involved in single-species biofilm formation"/>
    <property type="evidence" value="ECO:0007669"/>
    <property type="project" value="TreeGrafter"/>
</dbReference>
<dbReference type="Pfam" id="PF00990">
    <property type="entry name" value="GGDEF"/>
    <property type="match status" value="1"/>
</dbReference>
<proteinExistence type="predicted"/>
<evidence type="ECO:0000256" key="2">
    <source>
        <dbReference type="SAM" id="Phobius"/>
    </source>
</evidence>
<dbReference type="InterPro" id="IPR035965">
    <property type="entry name" value="PAS-like_dom_sf"/>
</dbReference>
<dbReference type="AlphaFoldDB" id="A0A2S6IEI5"/>
<dbReference type="InterPro" id="IPR000160">
    <property type="entry name" value="GGDEF_dom"/>
</dbReference>
<dbReference type="InterPro" id="IPR031621">
    <property type="entry name" value="HisKA_7TM"/>
</dbReference>
<evidence type="ECO:0000313" key="4">
    <source>
        <dbReference type="EMBL" id="PPK92635.1"/>
    </source>
</evidence>
<feature type="transmembrane region" description="Helical" evidence="2">
    <location>
        <begin position="36"/>
        <end position="56"/>
    </location>
</feature>
<dbReference type="SUPFAM" id="SSF55785">
    <property type="entry name" value="PYP-like sensor domain (PAS domain)"/>
    <property type="match status" value="1"/>
</dbReference>
<feature type="transmembrane region" description="Helical" evidence="2">
    <location>
        <begin position="98"/>
        <end position="119"/>
    </location>
</feature>
<feature type="transmembrane region" description="Helical" evidence="2">
    <location>
        <begin position="68"/>
        <end position="86"/>
    </location>
</feature>
<dbReference type="SMART" id="SM00267">
    <property type="entry name" value="GGDEF"/>
    <property type="match status" value="1"/>
</dbReference>
<dbReference type="Gene3D" id="3.30.70.270">
    <property type="match status" value="1"/>
</dbReference>
<dbReference type="SUPFAM" id="SSF55073">
    <property type="entry name" value="Nucleotide cyclase"/>
    <property type="match status" value="1"/>
</dbReference>
<dbReference type="Gene3D" id="3.30.450.20">
    <property type="entry name" value="PAS domain"/>
    <property type="match status" value="1"/>
</dbReference>
<dbReference type="PROSITE" id="PS50887">
    <property type="entry name" value="GGDEF"/>
    <property type="match status" value="1"/>
</dbReference>
<feature type="transmembrane region" description="Helical" evidence="2">
    <location>
        <begin position="174"/>
        <end position="196"/>
    </location>
</feature>
<comment type="caution">
    <text evidence="4">The sequence shown here is derived from an EMBL/GenBank/DDBJ whole genome shotgun (WGS) entry which is preliminary data.</text>
</comment>
<dbReference type="Proteomes" id="UP000239485">
    <property type="component" value="Unassembled WGS sequence"/>
</dbReference>
<keyword evidence="2" id="KW-1133">Transmembrane helix</keyword>
<feature type="transmembrane region" description="Helical" evidence="2">
    <location>
        <begin position="6"/>
        <end position="24"/>
    </location>
</feature>
<dbReference type="OrthoDB" id="23692at2"/>
<feature type="transmembrane region" description="Helical" evidence="2">
    <location>
        <begin position="139"/>
        <end position="162"/>
    </location>
</feature>
<keyword evidence="2" id="KW-0472">Membrane</keyword>
<evidence type="ECO:0000313" key="5">
    <source>
        <dbReference type="Proteomes" id="UP000239485"/>
    </source>
</evidence>
<dbReference type="CDD" id="cd01949">
    <property type="entry name" value="GGDEF"/>
    <property type="match status" value="1"/>
</dbReference>
<dbReference type="GO" id="GO:0005886">
    <property type="term" value="C:plasma membrane"/>
    <property type="evidence" value="ECO:0007669"/>
    <property type="project" value="TreeGrafter"/>
</dbReference>
<dbReference type="FunFam" id="3.30.70.270:FF:000001">
    <property type="entry name" value="Diguanylate cyclase domain protein"/>
    <property type="match status" value="1"/>
</dbReference>
<dbReference type="PANTHER" id="PTHR45138">
    <property type="entry name" value="REGULATORY COMPONENTS OF SENSORY TRANSDUCTION SYSTEM"/>
    <property type="match status" value="1"/>
</dbReference>
<keyword evidence="2" id="KW-0812">Transmembrane</keyword>
<dbReference type="GO" id="GO:1902201">
    <property type="term" value="P:negative regulation of bacterial-type flagellum-dependent cell motility"/>
    <property type="evidence" value="ECO:0007669"/>
    <property type="project" value="TreeGrafter"/>
</dbReference>
<dbReference type="InterPro" id="IPR050469">
    <property type="entry name" value="Diguanylate_Cyclase"/>
</dbReference>
<evidence type="ECO:0000259" key="3">
    <source>
        <dbReference type="PROSITE" id="PS50887"/>
    </source>
</evidence>